<evidence type="ECO:0000313" key="3">
    <source>
        <dbReference type="Proteomes" id="UP000199101"/>
    </source>
</evidence>
<name>A0A1C3XCA6_9HYPH</name>
<protein>
    <submittedName>
        <fullName evidence="2">Pyrroloquinoline quinone (PQQ) biosynthesis protein C</fullName>
    </submittedName>
</protein>
<dbReference type="Gene3D" id="1.20.910.10">
    <property type="entry name" value="Heme oxygenase-like"/>
    <property type="match status" value="1"/>
</dbReference>
<organism evidence="2 3">
    <name type="scientific">Rhizobium multihospitium</name>
    <dbReference type="NCBI Taxonomy" id="410764"/>
    <lineage>
        <taxon>Bacteria</taxon>
        <taxon>Pseudomonadati</taxon>
        <taxon>Pseudomonadota</taxon>
        <taxon>Alphaproteobacteria</taxon>
        <taxon>Hyphomicrobiales</taxon>
        <taxon>Rhizobiaceae</taxon>
        <taxon>Rhizobium/Agrobacterium group</taxon>
        <taxon>Rhizobium</taxon>
    </lineage>
</organism>
<dbReference type="PANTHER" id="PTHR40279">
    <property type="entry name" value="PQQC-LIKE PROTEIN"/>
    <property type="match status" value="1"/>
</dbReference>
<dbReference type="InterPro" id="IPR039068">
    <property type="entry name" value="PqqC-like"/>
</dbReference>
<reference evidence="3" key="1">
    <citation type="submission" date="2016-08" db="EMBL/GenBank/DDBJ databases">
        <authorList>
            <person name="Varghese N."/>
            <person name="Submissions Spin"/>
        </authorList>
    </citation>
    <scope>NUCLEOTIDE SEQUENCE [LARGE SCALE GENOMIC DNA]</scope>
    <source>
        <strain evidence="3">HAMBI 2975</strain>
    </source>
</reference>
<dbReference type="EMBL" id="FMAG01000014">
    <property type="protein sequence ID" value="SCB49746.1"/>
    <property type="molecule type" value="Genomic_DNA"/>
</dbReference>
<dbReference type="SUPFAM" id="SSF48613">
    <property type="entry name" value="Heme oxygenase-like"/>
    <property type="match status" value="1"/>
</dbReference>
<dbReference type="Proteomes" id="UP000199101">
    <property type="component" value="Unassembled WGS sequence"/>
</dbReference>
<evidence type="ECO:0000256" key="1">
    <source>
        <dbReference type="ARBA" id="ARBA00023002"/>
    </source>
</evidence>
<dbReference type="InterPro" id="IPR016084">
    <property type="entry name" value="Haem_Oase-like_multi-hlx"/>
</dbReference>
<sequence length="230" mass="25850">MQREEALAFYQLFPFHRHPLWKAVISGSLSREQILLAEIQHYLRSEIGKIFREHSAIAAKHLDDEIYNLLYQTVVEECYGSDGGPSHAELIKQFLLANGVAEADLRRAISTPGNAAAIALYKDIADRGPLHHMLGAGCVEYYYSQLCPQIYAAYTDIYGFKPESFETYQLHGPMDEIHGERALETLQTPIVQALSKELGLAIRDAFVATSLHYDGMLQAATNLNSYWDGK</sequence>
<dbReference type="GO" id="GO:0016491">
    <property type="term" value="F:oxidoreductase activity"/>
    <property type="evidence" value="ECO:0007669"/>
    <property type="project" value="UniProtKB-KW"/>
</dbReference>
<dbReference type="RefSeq" id="WP_092719872.1">
    <property type="nucleotide sequence ID" value="NZ_FMAG01000014.1"/>
</dbReference>
<evidence type="ECO:0000313" key="2">
    <source>
        <dbReference type="EMBL" id="SCB49746.1"/>
    </source>
</evidence>
<dbReference type="AlphaFoldDB" id="A0A1C3XCA6"/>
<dbReference type="STRING" id="410764.GA0061103_0675"/>
<accession>A0A1C3XCA6</accession>
<keyword evidence="1" id="KW-0560">Oxidoreductase</keyword>
<gene>
    <name evidence="2" type="ORF">GA0061103_0675</name>
</gene>
<proteinExistence type="predicted"/>
<dbReference type="Pfam" id="PF14518">
    <property type="entry name" value="Haem_oxygenas_2"/>
    <property type="match status" value="1"/>
</dbReference>
<keyword evidence="3" id="KW-1185">Reference proteome</keyword>
<dbReference type="PANTHER" id="PTHR40279:SF3">
    <property type="entry name" value="4-AMINOBENZOATE SYNTHASE"/>
    <property type="match status" value="1"/>
</dbReference>
<dbReference type="OrthoDB" id="9554028at2"/>